<dbReference type="RefSeq" id="WP_079250044.1">
    <property type="nucleotide sequence ID" value="NZ_CP015588.1"/>
</dbReference>
<feature type="region of interest" description="Disordered" evidence="1">
    <location>
        <begin position="167"/>
        <end position="193"/>
    </location>
</feature>
<dbReference type="Proteomes" id="UP000596130">
    <property type="component" value="Chromosome"/>
</dbReference>
<reference evidence="3 4" key="1">
    <citation type="submission" date="2020-12" db="EMBL/GenBank/DDBJ databases">
        <title>Identification and biosynthesis of polyene macrolides produced by Streptomyces alfalfae Men-myco-93-63.</title>
        <authorList>
            <person name="Liu D."/>
            <person name="Li Y."/>
            <person name="Liu L."/>
            <person name="Han X."/>
            <person name="Shen F."/>
        </authorList>
    </citation>
    <scope>NUCLEOTIDE SEQUENCE [LARGE SCALE GENOMIC DNA]</scope>
    <source>
        <strain evidence="3 4">Men-myco-93-63</strain>
    </source>
</reference>
<evidence type="ECO:0000259" key="2">
    <source>
        <dbReference type="Pfam" id="PF06172"/>
    </source>
</evidence>
<evidence type="ECO:0000313" key="4">
    <source>
        <dbReference type="Proteomes" id="UP000596130"/>
    </source>
</evidence>
<feature type="domain" description="DUF985" evidence="2">
    <location>
        <begin position="10"/>
        <end position="138"/>
    </location>
</feature>
<dbReference type="PANTHER" id="PTHR33387:SF3">
    <property type="entry name" value="DUF985 DOMAIN-CONTAINING PROTEIN"/>
    <property type="match status" value="1"/>
</dbReference>
<accession>A0A7T4PHW7</accession>
<evidence type="ECO:0000313" key="3">
    <source>
        <dbReference type="EMBL" id="QQC90595.1"/>
    </source>
</evidence>
<dbReference type="SUPFAM" id="SSF51182">
    <property type="entry name" value="RmlC-like cupins"/>
    <property type="match status" value="1"/>
</dbReference>
<dbReference type="InterPro" id="IPR014710">
    <property type="entry name" value="RmlC-like_jellyroll"/>
</dbReference>
<dbReference type="InterPro" id="IPR039935">
    <property type="entry name" value="YML079W-like"/>
</dbReference>
<dbReference type="Gene3D" id="2.60.120.10">
    <property type="entry name" value="Jelly Rolls"/>
    <property type="match status" value="1"/>
</dbReference>
<evidence type="ECO:0000256" key="1">
    <source>
        <dbReference type="SAM" id="MobiDB-lite"/>
    </source>
</evidence>
<sequence>MGVMGETADEVAARYGLRPLPVEGGLFRRTWAGAEGEDGRPAGSAIIVLLSTAAGDFSALHRLPVDEVWHFYRGDPLELLLLAPDGSDRLVLLGEGGEVQYVVPAGTWMGARVVGGGRHGWALFGTTMAPGFVPRDYEGGDAEELCARYPGRAALIRELCRADGAGPMPEDVDGAFEGPASPADRPLGGGPDA</sequence>
<dbReference type="Pfam" id="PF06172">
    <property type="entry name" value="Cupin_5"/>
    <property type="match status" value="1"/>
</dbReference>
<dbReference type="InterPro" id="IPR009327">
    <property type="entry name" value="Cupin_DUF985"/>
</dbReference>
<dbReference type="InterPro" id="IPR011051">
    <property type="entry name" value="RmlC_Cupin_sf"/>
</dbReference>
<dbReference type="EMBL" id="CP065959">
    <property type="protein sequence ID" value="QQC90595.1"/>
    <property type="molecule type" value="Genomic_DNA"/>
</dbReference>
<dbReference type="AlphaFoldDB" id="A0A7T4PHW7"/>
<proteinExistence type="predicted"/>
<dbReference type="CDD" id="cd06121">
    <property type="entry name" value="cupin_YML079wp"/>
    <property type="match status" value="1"/>
</dbReference>
<organism evidence="3 4">
    <name type="scientific">Streptomyces alfalfae</name>
    <dbReference type="NCBI Taxonomy" id="1642299"/>
    <lineage>
        <taxon>Bacteria</taxon>
        <taxon>Bacillati</taxon>
        <taxon>Actinomycetota</taxon>
        <taxon>Actinomycetes</taxon>
        <taxon>Kitasatosporales</taxon>
        <taxon>Streptomycetaceae</taxon>
        <taxon>Streptomyces</taxon>
    </lineage>
</organism>
<protein>
    <submittedName>
        <fullName evidence="3">Cupin domain-containing protein</fullName>
    </submittedName>
</protein>
<name>A0A7T4PHW7_9ACTN</name>
<gene>
    <name evidence="3" type="ORF">I8755_20945</name>
</gene>
<dbReference type="PANTHER" id="PTHR33387">
    <property type="entry name" value="RMLC-LIKE JELLY ROLL FOLD PROTEIN"/>
    <property type="match status" value="1"/>
</dbReference>